<organism evidence="2 3">
    <name type="scientific">Xylaria flabelliformis</name>
    <dbReference type="NCBI Taxonomy" id="2512241"/>
    <lineage>
        <taxon>Eukaryota</taxon>
        <taxon>Fungi</taxon>
        <taxon>Dikarya</taxon>
        <taxon>Ascomycota</taxon>
        <taxon>Pezizomycotina</taxon>
        <taxon>Sordariomycetes</taxon>
        <taxon>Xylariomycetidae</taxon>
        <taxon>Xylariales</taxon>
        <taxon>Xylariaceae</taxon>
        <taxon>Xylaria</taxon>
    </lineage>
</organism>
<feature type="coiled-coil region" evidence="1">
    <location>
        <begin position="108"/>
        <end position="142"/>
    </location>
</feature>
<proteinExistence type="predicted"/>
<accession>A0A553HIE4</accession>
<sequence length="385" mass="42779">MSNDYVQQVRDLAAQLPPLQAKFTTLQTDYLKDKLKAQADLSIKTANAMQGLQALAVLLNGEFDPNSRPAELRAAVTNLSTTWDAAEKASQHYLDVVNSLDTRLDQELQGTRNALGTAQETLHQLNKQREATKSSLNTLRDKLHAQQHIYDDADKYTWIWPPARLYLEFLKLIIEALTHSVANAESAVHVAEGRARAAEQQVKDETARVNTLLSFSSKQAGMLAQSKQLRDRCASLQGDVEFIQHDVARIKNQRYNAWQIIAKCANRAENAEYALTKAEYGTTVLQVAEVAFQDEALRAQAANIVNDLAEHDDSEESIKNIETDEHPNGLLAHVQGLSKNTMNLMSTVLAVGPLLGHNLHLSGAETAADLSHEDRRKILNLLNLY</sequence>
<reference evidence="3" key="1">
    <citation type="submission" date="2019-06" db="EMBL/GenBank/DDBJ databases">
        <title>Draft genome sequence of the griseofulvin-producing fungus Xylaria cubensis strain G536.</title>
        <authorList>
            <person name="Mead M.E."/>
            <person name="Raja H.A."/>
            <person name="Steenwyk J.L."/>
            <person name="Knowles S.L."/>
            <person name="Oberlies N.H."/>
            <person name="Rokas A."/>
        </authorList>
    </citation>
    <scope>NUCLEOTIDE SEQUENCE [LARGE SCALE GENOMIC DNA]</scope>
    <source>
        <strain evidence="3">G536</strain>
    </source>
</reference>
<dbReference type="Proteomes" id="UP000319160">
    <property type="component" value="Unassembled WGS sequence"/>
</dbReference>
<evidence type="ECO:0000256" key="1">
    <source>
        <dbReference type="SAM" id="Coils"/>
    </source>
</evidence>
<keyword evidence="3" id="KW-1185">Reference proteome</keyword>
<feature type="coiled-coil region" evidence="1">
    <location>
        <begin position="181"/>
        <end position="208"/>
    </location>
</feature>
<dbReference type="OrthoDB" id="4737701at2759"/>
<dbReference type="EMBL" id="VFLP01000143">
    <property type="protein sequence ID" value="TRX87709.1"/>
    <property type="molecule type" value="Genomic_DNA"/>
</dbReference>
<gene>
    <name evidence="2" type="ORF">FHL15_011398</name>
</gene>
<comment type="caution">
    <text evidence="2">The sequence shown here is derived from an EMBL/GenBank/DDBJ whole genome shotgun (WGS) entry which is preliminary data.</text>
</comment>
<name>A0A553HIE4_9PEZI</name>
<protein>
    <submittedName>
        <fullName evidence="2">Uncharacterized protein</fullName>
    </submittedName>
</protein>
<dbReference type="AlphaFoldDB" id="A0A553HIE4"/>
<keyword evidence="1" id="KW-0175">Coiled coil</keyword>
<evidence type="ECO:0000313" key="2">
    <source>
        <dbReference type="EMBL" id="TRX87709.1"/>
    </source>
</evidence>
<evidence type="ECO:0000313" key="3">
    <source>
        <dbReference type="Proteomes" id="UP000319160"/>
    </source>
</evidence>